<evidence type="ECO:0000259" key="8">
    <source>
        <dbReference type="PROSITE" id="PS50968"/>
    </source>
</evidence>
<keyword evidence="5 6" id="KW-0012">Acyltransferase</keyword>
<feature type="domain" description="Lipoyl-binding" evidence="8">
    <location>
        <begin position="4"/>
        <end position="79"/>
    </location>
</feature>
<dbReference type="PANTHER" id="PTHR43178">
    <property type="entry name" value="DIHYDROLIPOAMIDE ACETYLTRANSFERASE COMPONENT OF PYRUVATE DEHYDROGENASE COMPLEX"/>
    <property type="match status" value="1"/>
</dbReference>
<dbReference type="InterPro" id="IPR023213">
    <property type="entry name" value="CAT-like_dom_sf"/>
</dbReference>
<evidence type="ECO:0000313" key="11">
    <source>
        <dbReference type="Proteomes" id="UP000218775"/>
    </source>
</evidence>
<dbReference type="PROSITE" id="PS00189">
    <property type="entry name" value="LIPOYL"/>
    <property type="match status" value="1"/>
</dbReference>
<comment type="cofactor">
    <cofactor evidence="1 6">
        <name>(R)-lipoate</name>
        <dbReference type="ChEBI" id="CHEBI:83088"/>
    </cofactor>
</comment>
<feature type="compositionally biased region" description="Basic and acidic residues" evidence="7">
    <location>
        <begin position="143"/>
        <end position="153"/>
    </location>
</feature>
<comment type="caution">
    <text evidence="10">The sequence shown here is derived from an EMBL/GenBank/DDBJ whole genome shotgun (WGS) entry which is preliminary data.</text>
</comment>
<dbReference type="InterPro" id="IPR004167">
    <property type="entry name" value="PSBD"/>
</dbReference>
<sequence>MTKSVEIVLPKLGESILNATVVQWLKQEGDEVKLDEAIVEVSTDKVNSEIPSPVAGYLEKICVEEGIEVDVGAVIAIIQAEGKASGDSIEAPAAEVLDEKEPDNDAPSSKFYTPVVLKIAKEKGITQEELASIKRTGTGGRLSRKDLQTHLEQRCSGSSSSSSSEESLEQESGEDSRPVKMGAMRQMIARNLVKSFYEAPHASLVFEVDITKALAKIKKEKVNFLNKNGFKLTITAFLAKAITEAVLKYPMINSSLKGDTILVKSNVNLGIAVSVKEGVMVPVIAKCQQRSITDLARQVAQLSKLTREGKLSLGQVKEGTITMTNFGMGGAMIGIPIIRFPEVAIIGIGAIRKKPVVDEEEKIVVRDMVNLSLTFDHRVIDGIYGCDFLMEVKLFFADENNMQVD</sequence>
<dbReference type="GO" id="GO:0016407">
    <property type="term" value="F:acetyltransferase activity"/>
    <property type="evidence" value="ECO:0007669"/>
    <property type="project" value="TreeGrafter"/>
</dbReference>
<dbReference type="PROSITE" id="PS51826">
    <property type="entry name" value="PSBD"/>
    <property type="match status" value="1"/>
</dbReference>
<evidence type="ECO:0000313" key="10">
    <source>
        <dbReference type="EMBL" id="PCI76623.1"/>
    </source>
</evidence>
<feature type="domain" description="Peripheral subunit-binding (PSBD)" evidence="9">
    <location>
        <begin position="111"/>
        <end position="151"/>
    </location>
</feature>
<evidence type="ECO:0000256" key="1">
    <source>
        <dbReference type="ARBA" id="ARBA00001938"/>
    </source>
</evidence>
<evidence type="ECO:0000256" key="4">
    <source>
        <dbReference type="ARBA" id="ARBA00022823"/>
    </source>
</evidence>
<dbReference type="Pfam" id="PF00364">
    <property type="entry name" value="Biotin_lipoyl"/>
    <property type="match status" value="1"/>
</dbReference>
<organism evidence="10 11">
    <name type="scientific">Aerophobetes bacterium</name>
    <dbReference type="NCBI Taxonomy" id="2030807"/>
    <lineage>
        <taxon>Bacteria</taxon>
        <taxon>Candidatus Aerophobota</taxon>
    </lineage>
</organism>
<dbReference type="GO" id="GO:0005737">
    <property type="term" value="C:cytoplasm"/>
    <property type="evidence" value="ECO:0007669"/>
    <property type="project" value="TreeGrafter"/>
</dbReference>
<evidence type="ECO:0000259" key="9">
    <source>
        <dbReference type="PROSITE" id="PS51826"/>
    </source>
</evidence>
<dbReference type="CDD" id="cd06849">
    <property type="entry name" value="lipoyl_domain"/>
    <property type="match status" value="1"/>
</dbReference>
<dbReference type="EC" id="2.3.1.-" evidence="6"/>
<dbReference type="InterPro" id="IPR000089">
    <property type="entry name" value="Biotin_lipoyl"/>
</dbReference>
<keyword evidence="4 6" id="KW-0450">Lipoyl</keyword>
<feature type="compositionally biased region" description="Low complexity" evidence="7">
    <location>
        <begin position="156"/>
        <end position="165"/>
    </location>
</feature>
<protein>
    <recommendedName>
        <fullName evidence="6">Dihydrolipoamide acetyltransferase component of pyruvate dehydrogenase complex</fullName>
        <ecNumber evidence="6">2.3.1.-</ecNumber>
    </recommendedName>
</protein>
<evidence type="ECO:0000256" key="5">
    <source>
        <dbReference type="ARBA" id="ARBA00023315"/>
    </source>
</evidence>
<name>A0A2A4X1Z7_UNCAE</name>
<accession>A0A2A4X1Z7</accession>
<evidence type="ECO:0000256" key="2">
    <source>
        <dbReference type="ARBA" id="ARBA00007317"/>
    </source>
</evidence>
<dbReference type="PANTHER" id="PTHR43178:SF5">
    <property type="entry name" value="LIPOAMIDE ACYLTRANSFERASE COMPONENT OF BRANCHED-CHAIN ALPHA-KETO ACID DEHYDROGENASE COMPLEX, MITOCHONDRIAL"/>
    <property type="match status" value="1"/>
</dbReference>
<dbReference type="SUPFAM" id="SSF51230">
    <property type="entry name" value="Single hybrid motif"/>
    <property type="match status" value="1"/>
</dbReference>
<evidence type="ECO:0000256" key="7">
    <source>
        <dbReference type="SAM" id="MobiDB-lite"/>
    </source>
</evidence>
<dbReference type="SUPFAM" id="SSF47005">
    <property type="entry name" value="Peripheral subunit-binding domain of 2-oxo acid dehydrogenase complex"/>
    <property type="match status" value="1"/>
</dbReference>
<dbReference type="InterPro" id="IPR003016">
    <property type="entry name" value="2-oxoA_DH_lipoyl-BS"/>
</dbReference>
<comment type="similarity">
    <text evidence="2 6">Belongs to the 2-oxoacid dehydrogenase family.</text>
</comment>
<evidence type="ECO:0000256" key="3">
    <source>
        <dbReference type="ARBA" id="ARBA00022679"/>
    </source>
</evidence>
<proteinExistence type="inferred from homology"/>
<dbReference type="Gene3D" id="3.30.559.10">
    <property type="entry name" value="Chloramphenicol acetyltransferase-like domain"/>
    <property type="match status" value="1"/>
</dbReference>
<gene>
    <name evidence="10" type="ORF">COB21_04125</name>
</gene>
<dbReference type="Gene3D" id="2.40.50.100">
    <property type="match status" value="1"/>
</dbReference>
<dbReference type="InterPro" id="IPR036625">
    <property type="entry name" value="E3-bd_dom_sf"/>
</dbReference>
<dbReference type="Gene3D" id="4.10.320.10">
    <property type="entry name" value="E3-binding domain"/>
    <property type="match status" value="1"/>
</dbReference>
<dbReference type="AlphaFoldDB" id="A0A2A4X1Z7"/>
<dbReference type="InterPro" id="IPR001078">
    <property type="entry name" value="2-oxoacid_DH_actylTfrase"/>
</dbReference>
<dbReference type="Pfam" id="PF02817">
    <property type="entry name" value="E3_binding"/>
    <property type="match status" value="1"/>
</dbReference>
<feature type="region of interest" description="Disordered" evidence="7">
    <location>
        <begin position="136"/>
        <end position="180"/>
    </location>
</feature>
<reference evidence="11" key="1">
    <citation type="submission" date="2017-08" db="EMBL/GenBank/DDBJ databases">
        <title>A dynamic microbial community with high functional redundancy inhabits the cold, oxic subseafloor aquifer.</title>
        <authorList>
            <person name="Tully B.J."/>
            <person name="Wheat C.G."/>
            <person name="Glazer B.T."/>
            <person name="Huber J.A."/>
        </authorList>
    </citation>
    <scope>NUCLEOTIDE SEQUENCE [LARGE SCALE GENOMIC DNA]</scope>
</reference>
<dbReference type="InterPro" id="IPR011053">
    <property type="entry name" value="Single_hybrid_motif"/>
</dbReference>
<dbReference type="PROSITE" id="PS50968">
    <property type="entry name" value="BIOTINYL_LIPOYL"/>
    <property type="match status" value="1"/>
</dbReference>
<evidence type="ECO:0000256" key="6">
    <source>
        <dbReference type="RuleBase" id="RU003423"/>
    </source>
</evidence>
<dbReference type="GO" id="GO:0031405">
    <property type="term" value="F:lipoic acid binding"/>
    <property type="evidence" value="ECO:0007669"/>
    <property type="project" value="TreeGrafter"/>
</dbReference>
<dbReference type="SUPFAM" id="SSF52777">
    <property type="entry name" value="CoA-dependent acyltransferases"/>
    <property type="match status" value="1"/>
</dbReference>
<keyword evidence="3 6" id="KW-0808">Transferase</keyword>
<dbReference type="Pfam" id="PF00198">
    <property type="entry name" value="2-oxoacid_dh"/>
    <property type="match status" value="1"/>
</dbReference>
<dbReference type="Proteomes" id="UP000218775">
    <property type="component" value="Unassembled WGS sequence"/>
</dbReference>
<dbReference type="EMBL" id="NVUK01000026">
    <property type="protein sequence ID" value="PCI76623.1"/>
    <property type="molecule type" value="Genomic_DNA"/>
</dbReference>
<dbReference type="InterPro" id="IPR050743">
    <property type="entry name" value="2-oxoacid_DH_E2_comp"/>
</dbReference>